<dbReference type="EMBL" id="VJVV01000001">
    <property type="protein sequence ID" value="TRO83910.1"/>
    <property type="molecule type" value="Genomic_DNA"/>
</dbReference>
<dbReference type="PIRSF" id="PIRSF004553">
    <property type="entry name" value="CHP00095"/>
    <property type="match status" value="1"/>
</dbReference>
<organism evidence="3 4">
    <name type="scientific">Trichloromonas acetexigens</name>
    <dbReference type="NCBI Taxonomy" id="38815"/>
    <lineage>
        <taxon>Bacteria</taxon>
        <taxon>Pseudomonadati</taxon>
        <taxon>Thermodesulfobacteriota</taxon>
        <taxon>Desulfuromonadia</taxon>
        <taxon>Desulfuromonadales</taxon>
        <taxon>Trichloromonadaceae</taxon>
        <taxon>Trichloromonas</taxon>
    </lineage>
</organism>
<reference evidence="3 4" key="1">
    <citation type="submission" date="2019-07" db="EMBL/GenBank/DDBJ databases">
        <title>Insights of Desulfuromonas acetexigens electromicrobiology.</title>
        <authorList>
            <person name="Katuri K."/>
            <person name="Sapireddy V."/>
            <person name="Shaw D.R."/>
            <person name="Saikaly P."/>
        </authorList>
    </citation>
    <scope>NUCLEOTIDE SEQUENCE [LARGE SCALE GENOMIC DNA]</scope>
    <source>
        <strain evidence="3 4">2873</strain>
    </source>
</reference>
<dbReference type="AlphaFoldDB" id="A0A550JL25"/>
<dbReference type="GO" id="GO:0052913">
    <property type="term" value="F:16S rRNA (guanine(966)-N(2))-methyltransferase activity"/>
    <property type="evidence" value="ECO:0007669"/>
    <property type="project" value="UniProtKB-EC"/>
</dbReference>
<dbReference type="PANTHER" id="PTHR43542">
    <property type="entry name" value="METHYLTRANSFERASE"/>
    <property type="match status" value="1"/>
</dbReference>
<evidence type="ECO:0000313" key="3">
    <source>
        <dbReference type="EMBL" id="TRO83910.1"/>
    </source>
</evidence>
<dbReference type="InterPro" id="IPR002052">
    <property type="entry name" value="DNA_methylase_N6_adenine_CS"/>
</dbReference>
<proteinExistence type="predicted"/>
<dbReference type="GO" id="GO:0003676">
    <property type="term" value="F:nucleic acid binding"/>
    <property type="evidence" value="ECO:0007669"/>
    <property type="project" value="InterPro"/>
</dbReference>
<evidence type="ECO:0000256" key="1">
    <source>
        <dbReference type="ARBA" id="ARBA00022603"/>
    </source>
</evidence>
<gene>
    <name evidence="3" type="primary">rsmD</name>
    <name evidence="3" type="ORF">FL622_01640</name>
</gene>
<dbReference type="EC" id="2.1.1.171" evidence="3"/>
<dbReference type="Proteomes" id="UP000317155">
    <property type="component" value="Unassembled WGS sequence"/>
</dbReference>
<dbReference type="PANTHER" id="PTHR43542:SF1">
    <property type="entry name" value="METHYLTRANSFERASE"/>
    <property type="match status" value="1"/>
</dbReference>
<evidence type="ECO:0000256" key="2">
    <source>
        <dbReference type="ARBA" id="ARBA00022679"/>
    </source>
</evidence>
<dbReference type="Gene3D" id="3.40.50.150">
    <property type="entry name" value="Vaccinia Virus protein VP39"/>
    <property type="match status" value="1"/>
</dbReference>
<keyword evidence="4" id="KW-1185">Reference proteome</keyword>
<sequence length="189" mass="20705">MRIISGTAKGKRLTTFAGEAIRPTPDKVRGAIFSMLYSRLGPLEGMKVLDLFAGTGALAIEALSRGAAHAWLVDAGRDAGQVIPINLSACNVENRGTLVRAEAARALNLLEKDKPFDLIFLDPPYGRDLLPNLLRTLATGRFLARNGVLCAETGKNEILPDTFEPLVRVDERAYGITRIHLYRYPESEE</sequence>
<dbReference type="OrthoDB" id="9803017at2"/>
<keyword evidence="2 3" id="KW-0808">Transferase</keyword>
<dbReference type="RefSeq" id="WP_092052791.1">
    <property type="nucleotide sequence ID" value="NZ_FOJJ01000001.1"/>
</dbReference>
<dbReference type="SUPFAM" id="SSF53335">
    <property type="entry name" value="S-adenosyl-L-methionine-dependent methyltransferases"/>
    <property type="match status" value="1"/>
</dbReference>
<dbReference type="NCBIfam" id="TIGR00095">
    <property type="entry name" value="16S rRNA (guanine(966)-N(2))-methyltransferase RsmD"/>
    <property type="match status" value="1"/>
</dbReference>
<accession>A0A550JL25</accession>
<name>A0A550JL25_9BACT</name>
<evidence type="ECO:0000313" key="4">
    <source>
        <dbReference type="Proteomes" id="UP000317155"/>
    </source>
</evidence>
<dbReference type="InterPro" id="IPR029063">
    <property type="entry name" value="SAM-dependent_MTases_sf"/>
</dbReference>
<keyword evidence="1 3" id="KW-0489">Methyltransferase</keyword>
<dbReference type="CDD" id="cd02440">
    <property type="entry name" value="AdoMet_MTases"/>
    <property type="match status" value="1"/>
</dbReference>
<dbReference type="Pfam" id="PF03602">
    <property type="entry name" value="Cons_hypoth95"/>
    <property type="match status" value="1"/>
</dbReference>
<protein>
    <submittedName>
        <fullName evidence="3">16S rRNA (Guanine(966)-N(2))-methyltransferase RsmD</fullName>
        <ecNumber evidence="3">2.1.1.171</ecNumber>
    </submittedName>
</protein>
<comment type="caution">
    <text evidence="3">The sequence shown here is derived from an EMBL/GenBank/DDBJ whole genome shotgun (WGS) entry which is preliminary data.</text>
</comment>
<dbReference type="InterPro" id="IPR004398">
    <property type="entry name" value="RNA_MeTrfase_RsmD"/>
</dbReference>
<dbReference type="PROSITE" id="PS00092">
    <property type="entry name" value="N6_MTASE"/>
    <property type="match status" value="1"/>
</dbReference>